<feature type="domain" description="D-glutamate N-acetyltransferase-like N-terminal" evidence="2">
    <location>
        <begin position="51"/>
        <end position="125"/>
    </location>
</feature>
<dbReference type="SUPFAM" id="SSF52540">
    <property type="entry name" value="P-loop containing nucleoside triphosphate hydrolases"/>
    <property type="match status" value="1"/>
</dbReference>
<feature type="domain" description="D-glutamate N-acetyltransferase-like C-terminal" evidence="1">
    <location>
        <begin position="133"/>
        <end position="328"/>
    </location>
</feature>
<dbReference type="InterPro" id="IPR011669">
    <property type="entry name" value="DgcN-like"/>
</dbReference>
<dbReference type="PIRSF" id="PIRSF026760">
    <property type="entry name" value="UCP026760"/>
    <property type="match status" value="1"/>
</dbReference>
<dbReference type="NCBIfam" id="NF041892">
    <property type="entry name" value="DgcN"/>
    <property type="match status" value="1"/>
</dbReference>
<dbReference type="Gene3D" id="3.40.50.300">
    <property type="entry name" value="P-loop containing nucleotide triphosphate hydrolases"/>
    <property type="match status" value="1"/>
</dbReference>
<evidence type="ECO:0000313" key="3">
    <source>
        <dbReference type="EMBL" id="GHF20592.1"/>
    </source>
</evidence>
<name>A0A919AS01_9PROT</name>
<organism evidence="3 4">
    <name type="scientific">Kordiimonas sediminis</name>
    <dbReference type="NCBI Taxonomy" id="1735581"/>
    <lineage>
        <taxon>Bacteria</taxon>
        <taxon>Pseudomonadati</taxon>
        <taxon>Pseudomonadota</taxon>
        <taxon>Alphaproteobacteria</taxon>
        <taxon>Kordiimonadales</taxon>
        <taxon>Kordiimonadaceae</taxon>
        <taxon>Kordiimonas</taxon>
    </lineage>
</organism>
<reference evidence="3" key="1">
    <citation type="journal article" date="2014" name="Int. J. Syst. Evol. Microbiol.">
        <title>Complete genome sequence of Corynebacterium casei LMG S-19264T (=DSM 44701T), isolated from a smear-ripened cheese.</title>
        <authorList>
            <consortium name="US DOE Joint Genome Institute (JGI-PGF)"/>
            <person name="Walter F."/>
            <person name="Albersmeier A."/>
            <person name="Kalinowski J."/>
            <person name="Ruckert C."/>
        </authorList>
    </citation>
    <scope>NUCLEOTIDE SEQUENCE</scope>
    <source>
        <strain evidence="3">KCTC 42590</strain>
    </source>
</reference>
<dbReference type="InterPro" id="IPR035402">
    <property type="entry name" value="DgcN-like_N"/>
</dbReference>
<dbReference type="Pfam" id="PF07755">
    <property type="entry name" value="DUF1611"/>
    <property type="match status" value="1"/>
</dbReference>
<dbReference type="Proteomes" id="UP000630923">
    <property type="component" value="Unassembled WGS sequence"/>
</dbReference>
<reference evidence="3" key="2">
    <citation type="submission" date="2020-09" db="EMBL/GenBank/DDBJ databases">
        <authorList>
            <person name="Sun Q."/>
            <person name="Kim S."/>
        </authorList>
    </citation>
    <scope>NUCLEOTIDE SEQUENCE</scope>
    <source>
        <strain evidence="3">KCTC 42590</strain>
    </source>
</reference>
<accession>A0A919AS01</accession>
<dbReference type="EMBL" id="BNCI01000001">
    <property type="protein sequence ID" value="GHF20592.1"/>
    <property type="molecule type" value="Genomic_DNA"/>
</dbReference>
<dbReference type="PANTHER" id="PTHR40690:SF1">
    <property type="entry name" value="DUF1611 DOMAIN-CONTAINING PROTEIN"/>
    <property type="match status" value="1"/>
</dbReference>
<dbReference type="PANTHER" id="PTHR40690">
    <property type="entry name" value="GLL3100 PROTEIN"/>
    <property type="match status" value="1"/>
</dbReference>
<gene>
    <name evidence="3" type="ORF">GCM10017044_14350</name>
</gene>
<dbReference type="AlphaFoldDB" id="A0A919AS01"/>
<evidence type="ECO:0008006" key="5">
    <source>
        <dbReference type="Google" id="ProtNLM"/>
    </source>
</evidence>
<comment type="caution">
    <text evidence="3">The sequence shown here is derived from an EMBL/GenBank/DDBJ whole genome shotgun (WGS) entry which is preliminary data.</text>
</comment>
<evidence type="ECO:0000259" key="1">
    <source>
        <dbReference type="Pfam" id="PF07755"/>
    </source>
</evidence>
<dbReference type="InterPro" id="IPR027417">
    <property type="entry name" value="P-loop_NTPase"/>
</dbReference>
<dbReference type="Gene3D" id="3.40.50.720">
    <property type="entry name" value="NAD(P)-binding Rossmann-like Domain"/>
    <property type="match status" value="1"/>
</dbReference>
<protein>
    <recommendedName>
        <fullName evidence="5">DUF1611 domain-containing protein</fullName>
    </recommendedName>
</protein>
<evidence type="ECO:0000313" key="4">
    <source>
        <dbReference type="Proteomes" id="UP000630923"/>
    </source>
</evidence>
<proteinExistence type="predicted"/>
<dbReference type="InterPro" id="IPR035086">
    <property type="entry name" value="DgcN-like_C"/>
</dbReference>
<evidence type="ECO:0000259" key="2">
    <source>
        <dbReference type="Pfam" id="PF17396"/>
    </source>
</evidence>
<keyword evidence="4" id="KW-1185">Reference proteome</keyword>
<sequence length="334" mass="35646">MINLQAPYLLFLGDAKDQLAAKTAQGIKDWRPEKCVGQLRLWDCKATLGLQDMTLQEAWDKGARTLVIGVATRGGKISAEWHDCIMEALDIGYHVASGLHARLTQIADVSKKAADKGLDLFDVRHADGTFECGSGEKRSGKRVLAVGTDCSVGKMYATLAMECAMLARGMKATFRATGQTGIFIAGSGVSVDAVVSDFISGAVEQIAPANDPDHWDLIEGQGSLFHPSFAGVSMGLLHGAQADALIMCHEPTRKTMRGVDYPLPSIEDCMDLNLRCARLTNPNAKFIGLAVNTSALSEAEATTYLQELSDQFGLPAVDPVRTGVDALVDALASC</sequence>
<dbReference type="Pfam" id="PF17396">
    <property type="entry name" value="DUF1611_N"/>
    <property type="match status" value="1"/>
</dbReference>